<keyword evidence="1" id="KW-0812">Transmembrane</keyword>
<keyword evidence="1" id="KW-0472">Membrane</keyword>
<reference evidence="2" key="2">
    <citation type="submission" date="2020-02" db="EMBL/GenBank/DDBJ databases">
        <authorList>
            <consortium name="NCBI Pathogen Detection Project"/>
        </authorList>
    </citation>
    <scope>NUCLEOTIDE SEQUENCE</scope>
    <source>
        <strain evidence="2">MA.CCC_P4</strain>
    </source>
</reference>
<proteinExistence type="predicted"/>
<dbReference type="EMBL" id="DAAUQJ010000006">
    <property type="protein sequence ID" value="HAF2412775.1"/>
    <property type="molecule type" value="Genomic_DNA"/>
</dbReference>
<comment type="caution">
    <text evidence="2">The sequence shown here is derived from an EMBL/GenBank/DDBJ whole genome shotgun (WGS) entry which is preliminary data.</text>
</comment>
<name>A0A744CD70_SALER</name>
<keyword evidence="1" id="KW-1133">Transmembrane helix</keyword>
<feature type="transmembrane region" description="Helical" evidence="1">
    <location>
        <begin position="21"/>
        <end position="47"/>
    </location>
</feature>
<protein>
    <submittedName>
        <fullName evidence="2">Uncharacterized protein</fullName>
    </submittedName>
</protein>
<dbReference type="AlphaFoldDB" id="A0A744CD70"/>
<sequence>MLKNIPFFKKPGYRAEVLPFLVFRSVMIAMQIICVVVVLFGTFYVILNNVGESREGPPPPGTLIKNK</sequence>
<gene>
    <name evidence="2" type="ORF">G8N70_003104</name>
</gene>
<accession>A0A744CD70</accession>
<reference evidence="2" key="1">
    <citation type="journal article" date="2018" name="Genome Biol.">
        <title>SKESA: strategic k-mer extension for scrupulous assemblies.</title>
        <authorList>
            <person name="Souvorov A."/>
            <person name="Agarwala R."/>
            <person name="Lipman D.J."/>
        </authorList>
    </citation>
    <scope>NUCLEOTIDE SEQUENCE</scope>
    <source>
        <strain evidence="2">MA.CCC_P4</strain>
    </source>
</reference>
<organism evidence="2">
    <name type="scientific">Salmonella enterica</name>
    <name type="common">Salmonella choleraesuis</name>
    <dbReference type="NCBI Taxonomy" id="28901"/>
    <lineage>
        <taxon>Bacteria</taxon>
        <taxon>Pseudomonadati</taxon>
        <taxon>Pseudomonadota</taxon>
        <taxon>Gammaproteobacteria</taxon>
        <taxon>Enterobacterales</taxon>
        <taxon>Enterobacteriaceae</taxon>
        <taxon>Salmonella</taxon>
    </lineage>
</organism>
<evidence type="ECO:0000313" key="2">
    <source>
        <dbReference type="EMBL" id="HAF2412775.1"/>
    </source>
</evidence>
<evidence type="ECO:0000256" key="1">
    <source>
        <dbReference type="SAM" id="Phobius"/>
    </source>
</evidence>